<protein>
    <recommendedName>
        <fullName evidence="2">protein-tyrosine-phosphatase</fullName>
        <ecNumber evidence="2">3.1.3.48</ecNumber>
    </recommendedName>
</protein>
<evidence type="ECO:0000256" key="4">
    <source>
        <dbReference type="ARBA" id="ARBA00022912"/>
    </source>
</evidence>
<dbReference type="SUPFAM" id="SSF52799">
    <property type="entry name" value="(Phosphotyrosine protein) phosphatases II"/>
    <property type="match status" value="1"/>
</dbReference>
<keyword evidence="8" id="KW-1185">Reference proteome</keyword>
<dbReference type="Pfam" id="PF00782">
    <property type="entry name" value="DSPc"/>
    <property type="match status" value="1"/>
</dbReference>
<dbReference type="PROSITE" id="PS50056">
    <property type="entry name" value="TYR_PHOSPHATASE_2"/>
    <property type="match status" value="1"/>
</dbReference>
<sequence length="424" mass="47834">MRNPNTDKENGIINDMAVNGASSLDVSQVQCNVHSNVLKGEKIKRLMRADSDLSDKNVAKALPPRPFLKELKRQNSVGDVLSVILNKSRAQINSLFTRKLMSSERRQSQTTHFNSLSHFPDFNETKIVVEQNMDTNTSDSPIKRCHHFSSVLNETGSQEQTTSGAKVPVIKPSISPTFKNIQSGHLKPHIRTGMDVSPNHGPRKILTKNHSIELPISSNASSCTMNNQHAIYQCGQTDSKSHLYRILSYLYLGSIESAYNEPALCKANINALVDIANVPPNFSVPGRKLECPCFCMDKLHFRSKLYIAVDDIEWESMEQYFEEINNFIEGARKCHKSVLIYSYHGKSRSAAAIIQYLMSHYKISLDLAFKTVKRRKPDIVINQGLWKALERLDRKIIENEKTGLESFNLLSSTPPSVRNAWLDC</sequence>
<evidence type="ECO:0000313" key="7">
    <source>
        <dbReference type="EMBL" id="KAK6171498.1"/>
    </source>
</evidence>
<accession>A0AAN8JAY5</accession>
<dbReference type="InterPro" id="IPR000340">
    <property type="entry name" value="Dual-sp_phosphatase_cat-dom"/>
</dbReference>
<dbReference type="GO" id="GO:0033550">
    <property type="term" value="F:MAP kinase tyrosine phosphatase activity"/>
    <property type="evidence" value="ECO:0007669"/>
    <property type="project" value="TreeGrafter"/>
</dbReference>
<evidence type="ECO:0000256" key="3">
    <source>
        <dbReference type="ARBA" id="ARBA00022801"/>
    </source>
</evidence>
<gene>
    <name evidence="7" type="ORF">SNE40_019675</name>
</gene>
<evidence type="ECO:0000313" key="8">
    <source>
        <dbReference type="Proteomes" id="UP001347796"/>
    </source>
</evidence>
<dbReference type="InterPro" id="IPR029021">
    <property type="entry name" value="Prot-tyrosine_phosphatase-like"/>
</dbReference>
<feature type="domain" description="Tyrosine specific protein phosphatases" evidence="6">
    <location>
        <begin position="318"/>
        <end position="387"/>
    </location>
</feature>
<keyword evidence="3" id="KW-0378">Hydrolase</keyword>
<dbReference type="Proteomes" id="UP001347796">
    <property type="component" value="Unassembled WGS sequence"/>
</dbReference>
<evidence type="ECO:0000256" key="2">
    <source>
        <dbReference type="ARBA" id="ARBA00013064"/>
    </source>
</evidence>
<organism evidence="7 8">
    <name type="scientific">Patella caerulea</name>
    <name type="common">Rayed Mediterranean limpet</name>
    <dbReference type="NCBI Taxonomy" id="87958"/>
    <lineage>
        <taxon>Eukaryota</taxon>
        <taxon>Metazoa</taxon>
        <taxon>Spiralia</taxon>
        <taxon>Lophotrochozoa</taxon>
        <taxon>Mollusca</taxon>
        <taxon>Gastropoda</taxon>
        <taxon>Patellogastropoda</taxon>
        <taxon>Patelloidea</taxon>
        <taxon>Patellidae</taxon>
        <taxon>Patella</taxon>
    </lineage>
</organism>
<dbReference type="InterPro" id="IPR020422">
    <property type="entry name" value="TYR_PHOSPHATASE_DUAL_dom"/>
</dbReference>
<evidence type="ECO:0000259" key="6">
    <source>
        <dbReference type="PROSITE" id="PS50056"/>
    </source>
</evidence>
<dbReference type="AlphaFoldDB" id="A0AAN8JAY5"/>
<name>A0AAN8JAY5_PATCE</name>
<dbReference type="SMART" id="SM00195">
    <property type="entry name" value="DSPc"/>
    <property type="match status" value="1"/>
</dbReference>
<comment type="caution">
    <text evidence="7">The sequence shown here is derived from an EMBL/GenBank/DDBJ whole genome shotgun (WGS) entry which is preliminary data.</text>
</comment>
<proteinExistence type="inferred from homology"/>
<dbReference type="PANTHER" id="PTHR10159">
    <property type="entry name" value="DUAL SPECIFICITY PROTEIN PHOSPHATASE"/>
    <property type="match status" value="1"/>
</dbReference>
<dbReference type="InterPro" id="IPR000387">
    <property type="entry name" value="Tyr_Pase_dom"/>
</dbReference>
<dbReference type="GO" id="GO:0008330">
    <property type="term" value="F:protein tyrosine/threonine phosphatase activity"/>
    <property type="evidence" value="ECO:0007669"/>
    <property type="project" value="TreeGrafter"/>
</dbReference>
<feature type="domain" description="Tyrosine-protein phosphatase" evidence="5">
    <location>
        <begin position="241"/>
        <end position="398"/>
    </location>
</feature>
<dbReference type="GO" id="GO:0043409">
    <property type="term" value="P:negative regulation of MAPK cascade"/>
    <property type="evidence" value="ECO:0007669"/>
    <property type="project" value="TreeGrafter"/>
</dbReference>
<evidence type="ECO:0000259" key="5">
    <source>
        <dbReference type="PROSITE" id="PS50054"/>
    </source>
</evidence>
<dbReference type="EC" id="3.1.3.48" evidence="2"/>
<dbReference type="GO" id="GO:0017017">
    <property type="term" value="F:MAP kinase tyrosine/serine/threonine phosphatase activity"/>
    <property type="evidence" value="ECO:0007669"/>
    <property type="project" value="TreeGrafter"/>
</dbReference>
<dbReference type="Gene3D" id="3.90.190.10">
    <property type="entry name" value="Protein tyrosine phosphatase superfamily"/>
    <property type="match status" value="1"/>
</dbReference>
<evidence type="ECO:0000256" key="1">
    <source>
        <dbReference type="ARBA" id="ARBA00008601"/>
    </source>
</evidence>
<dbReference type="CDD" id="cd14498">
    <property type="entry name" value="DSP"/>
    <property type="match status" value="1"/>
</dbReference>
<dbReference type="GO" id="GO:0005829">
    <property type="term" value="C:cytosol"/>
    <property type="evidence" value="ECO:0007669"/>
    <property type="project" value="TreeGrafter"/>
</dbReference>
<reference evidence="7 8" key="1">
    <citation type="submission" date="2024-01" db="EMBL/GenBank/DDBJ databases">
        <title>The genome of the rayed Mediterranean limpet Patella caerulea (Linnaeus, 1758).</title>
        <authorList>
            <person name="Anh-Thu Weber A."/>
            <person name="Halstead-Nussloch G."/>
        </authorList>
    </citation>
    <scope>NUCLEOTIDE SEQUENCE [LARGE SCALE GENOMIC DNA]</scope>
    <source>
        <strain evidence="7">AATW-2023a</strain>
        <tissue evidence="7">Whole specimen</tissue>
    </source>
</reference>
<keyword evidence="4" id="KW-0904">Protein phosphatase</keyword>
<dbReference type="PROSITE" id="PS50054">
    <property type="entry name" value="TYR_PHOSPHATASE_DUAL"/>
    <property type="match status" value="1"/>
</dbReference>
<dbReference type="PANTHER" id="PTHR10159:SF519">
    <property type="entry name" value="DUAL SPECIFICITY PROTEIN PHOSPHATASE MPK3"/>
    <property type="match status" value="1"/>
</dbReference>
<comment type="similarity">
    <text evidence="1">Belongs to the protein-tyrosine phosphatase family. Non-receptor class dual specificity subfamily.</text>
</comment>
<dbReference type="EMBL" id="JAZGQO010000014">
    <property type="protein sequence ID" value="KAK6171498.1"/>
    <property type="molecule type" value="Genomic_DNA"/>
</dbReference>